<accession>A0ABR0NMR0</accession>
<dbReference type="EMBL" id="JARKNE010000009">
    <property type="protein sequence ID" value="KAK5802623.1"/>
    <property type="molecule type" value="Genomic_DNA"/>
</dbReference>
<evidence type="ECO:0000313" key="1">
    <source>
        <dbReference type="EMBL" id="KAK5802623.1"/>
    </source>
</evidence>
<gene>
    <name evidence="1" type="ORF">PVK06_030231</name>
</gene>
<name>A0ABR0NMR0_GOSAR</name>
<organism evidence="1 2">
    <name type="scientific">Gossypium arboreum</name>
    <name type="common">Tree cotton</name>
    <name type="synonym">Gossypium nanking</name>
    <dbReference type="NCBI Taxonomy" id="29729"/>
    <lineage>
        <taxon>Eukaryota</taxon>
        <taxon>Viridiplantae</taxon>
        <taxon>Streptophyta</taxon>
        <taxon>Embryophyta</taxon>
        <taxon>Tracheophyta</taxon>
        <taxon>Spermatophyta</taxon>
        <taxon>Magnoliopsida</taxon>
        <taxon>eudicotyledons</taxon>
        <taxon>Gunneridae</taxon>
        <taxon>Pentapetalae</taxon>
        <taxon>rosids</taxon>
        <taxon>malvids</taxon>
        <taxon>Malvales</taxon>
        <taxon>Malvaceae</taxon>
        <taxon>Malvoideae</taxon>
        <taxon>Gossypium</taxon>
    </lineage>
</organism>
<evidence type="ECO:0000313" key="2">
    <source>
        <dbReference type="Proteomes" id="UP001358586"/>
    </source>
</evidence>
<keyword evidence="2" id="KW-1185">Reference proteome</keyword>
<dbReference type="Pfam" id="PF14223">
    <property type="entry name" value="Retrotran_gag_2"/>
    <property type="match status" value="1"/>
</dbReference>
<dbReference type="Proteomes" id="UP001358586">
    <property type="component" value="Chromosome 9"/>
</dbReference>
<reference evidence="1 2" key="1">
    <citation type="submission" date="2023-03" db="EMBL/GenBank/DDBJ databases">
        <title>WGS of Gossypium arboreum.</title>
        <authorList>
            <person name="Yu D."/>
        </authorList>
    </citation>
    <scope>NUCLEOTIDE SEQUENCE [LARGE SCALE GENOMIC DNA]</scope>
    <source>
        <tissue evidence="1">Leaf</tissue>
    </source>
</reference>
<comment type="caution">
    <text evidence="1">The sequence shown here is derived from an EMBL/GenBank/DDBJ whole genome shotgun (WGS) entry which is preliminary data.</text>
</comment>
<protein>
    <submittedName>
        <fullName evidence="1">Uncharacterized protein</fullName>
    </submittedName>
</protein>
<proteinExistence type="predicted"/>
<sequence length="89" mass="10371">MLMENFLISKEYWQVVSDGVPESTATIADTKIERMKLKDLKAKKYLFQVIECSILETMLCKDTSKHIVDSMIKKYQGSNRIKRQQLQAL</sequence>